<evidence type="ECO:0000313" key="2">
    <source>
        <dbReference type="EMBL" id="RCN26235.1"/>
    </source>
</evidence>
<evidence type="ECO:0000256" key="1">
    <source>
        <dbReference type="SAM" id="MobiDB-lite"/>
    </source>
</evidence>
<sequence>MDTDATFVPYNSSNDEEDDKEGGMEVDSNAVVVSSGRTKKMDKDLGENESASLPTSLVIEGNVQLNRVI</sequence>
<dbReference type="OrthoDB" id="5870457at2759"/>
<proteinExistence type="predicted"/>
<accession>A0A368F5R2</accession>
<feature type="non-terminal residue" evidence="2">
    <location>
        <position position="69"/>
    </location>
</feature>
<protein>
    <submittedName>
        <fullName evidence="2">Uncharacterized protein</fullName>
    </submittedName>
</protein>
<dbReference type="EMBL" id="JOJR01009041">
    <property type="protein sequence ID" value="RCN26235.1"/>
    <property type="molecule type" value="Genomic_DNA"/>
</dbReference>
<dbReference type="AlphaFoldDB" id="A0A368F5R2"/>
<name>A0A368F5R2_ANCCA</name>
<dbReference type="STRING" id="29170.A0A368F5R2"/>
<comment type="caution">
    <text evidence="2">The sequence shown here is derived from an EMBL/GenBank/DDBJ whole genome shotgun (WGS) entry which is preliminary data.</text>
</comment>
<feature type="region of interest" description="Disordered" evidence="1">
    <location>
        <begin position="1"/>
        <end position="26"/>
    </location>
</feature>
<gene>
    <name evidence="2" type="ORF">ANCCAN_28039</name>
</gene>
<keyword evidence="3" id="KW-1185">Reference proteome</keyword>
<organism evidence="2 3">
    <name type="scientific">Ancylostoma caninum</name>
    <name type="common">Dog hookworm</name>
    <dbReference type="NCBI Taxonomy" id="29170"/>
    <lineage>
        <taxon>Eukaryota</taxon>
        <taxon>Metazoa</taxon>
        <taxon>Ecdysozoa</taxon>
        <taxon>Nematoda</taxon>
        <taxon>Chromadorea</taxon>
        <taxon>Rhabditida</taxon>
        <taxon>Rhabditina</taxon>
        <taxon>Rhabditomorpha</taxon>
        <taxon>Strongyloidea</taxon>
        <taxon>Ancylostomatidae</taxon>
        <taxon>Ancylostomatinae</taxon>
        <taxon>Ancylostoma</taxon>
    </lineage>
</organism>
<evidence type="ECO:0000313" key="3">
    <source>
        <dbReference type="Proteomes" id="UP000252519"/>
    </source>
</evidence>
<reference evidence="2 3" key="1">
    <citation type="submission" date="2014-10" db="EMBL/GenBank/DDBJ databases">
        <title>Draft genome of the hookworm Ancylostoma caninum.</title>
        <authorList>
            <person name="Mitreva M."/>
        </authorList>
    </citation>
    <scope>NUCLEOTIDE SEQUENCE [LARGE SCALE GENOMIC DNA]</scope>
    <source>
        <strain evidence="2 3">Baltimore</strain>
    </source>
</reference>
<dbReference type="Proteomes" id="UP000252519">
    <property type="component" value="Unassembled WGS sequence"/>
</dbReference>